<keyword evidence="2" id="KW-1185">Reference proteome</keyword>
<evidence type="ECO:0000313" key="2">
    <source>
        <dbReference type="Proteomes" id="UP000824533"/>
    </source>
</evidence>
<evidence type="ECO:0000313" key="1">
    <source>
        <dbReference type="EMBL" id="KAJ0180434.1"/>
    </source>
</evidence>
<gene>
    <name evidence="1" type="ORF">K1T71_003838</name>
</gene>
<dbReference type="EMBL" id="CM034392">
    <property type="protein sequence ID" value="KAJ0180434.1"/>
    <property type="molecule type" value="Genomic_DNA"/>
</dbReference>
<organism evidence="1 2">
    <name type="scientific">Dendrolimus kikuchii</name>
    <dbReference type="NCBI Taxonomy" id="765133"/>
    <lineage>
        <taxon>Eukaryota</taxon>
        <taxon>Metazoa</taxon>
        <taxon>Ecdysozoa</taxon>
        <taxon>Arthropoda</taxon>
        <taxon>Hexapoda</taxon>
        <taxon>Insecta</taxon>
        <taxon>Pterygota</taxon>
        <taxon>Neoptera</taxon>
        <taxon>Endopterygota</taxon>
        <taxon>Lepidoptera</taxon>
        <taxon>Glossata</taxon>
        <taxon>Ditrysia</taxon>
        <taxon>Bombycoidea</taxon>
        <taxon>Lasiocampidae</taxon>
        <taxon>Dendrolimus</taxon>
    </lineage>
</organism>
<sequence>MARNLQCVVFNILVTNQPAVCSVRLYGRWMHRKPAKVLLPFEPTGPVNLKEEKVIDLGTEILNKSRTKPGSHQTHKNNVDSSPPSTFSAEKSLEIKNKREDKIKKHKFYLNQQKVFNEQGEVIYEKLKENDTRISSLFVKLKSKKERSKSGLTLVEGWRMIVDGLEAKCSLKFVIFSQVEDLNNLRPFLPKTGVMFYKIPYREIEMWSNVETPPGIFGVFEIPSFEKIKRQFKPLPLHLICDNIRVPGNLGAILRAAVGVGCEKILLTKARLPSFFSIYYFDINLGLSSLISNIVSSRHNSLSVCGTLGIEISQFVGKLPRGKNIIFVFAASRNGLRLKIPLDNGVESLNTGMATAVIAFEIKKQLIQAWAKASLERKMGVLP</sequence>
<reference evidence="1 2" key="1">
    <citation type="journal article" date="2021" name="Front. Genet.">
        <title>Chromosome-Level Genome Assembly Reveals Significant Gene Expansion in the Toll and IMD Signaling Pathways of Dendrolimus kikuchii.</title>
        <authorList>
            <person name="Zhou J."/>
            <person name="Wu P."/>
            <person name="Xiong Z."/>
            <person name="Liu N."/>
            <person name="Zhao N."/>
            <person name="Ji M."/>
            <person name="Qiu Y."/>
            <person name="Yang B."/>
        </authorList>
    </citation>
    <scope>NUCLEOTIDE SEQUENCE [LARGE SCALE GENOMIC DNA]</scope>
    <source>
        <strain evidence="1">Ann1</strain>
    </source>
</reference>
<name>A0ACC1D942_9NEOP</name>
<comment type="caution">
    <text evidence="1">The sequence shown here is derived from an EMBL/GenBank/DDBJ whole genome shotgun (WGS) entry which is preliminary data.</text>
</comment>
<protein>
    <submittedName>
        <fullName evidence="1">Uncharacterized protein</fullName>
    </submittedName>
</protein>
<dbReference type="Proteomes" id="UP000824533">
    <property type="component" value="Linkage Group LG06"/>
</dbReference>
<accession>A0ACC1D942</accession>
<proteinExistence type="predicted"/>